<comment type="caution">
    <text evidence="2">The sequence shown here is derived from an EMBL/GenBank/DDBJ whole genome shotgun (WGS) entry which is preliminary data.</text>
</comment>
<name>A0A2R6NZL4_9APHY</name>
<feature type="coiled-coil region" evidence="1">
    <location>
        <begin position="80"/>
        <end position="107"/>
    </location>
</feature>
<protein>
    <submittedName>
        <fullName evidence="2">Uncharacterized protein</fullName>
    </submittedName>
</protein>
<organism evidence="2 3">
    <name type="scientific">Hermanssonia centrifuga</name>
    <dbReference type="NCBI Taxonomy" id="98765"/>
    <lineage>
        <taxon>Eukaryota</taxon>
        <taxon>Fungi</taxon>
        <taxon>Dikarya</taxon>
        <taxon>Basidiomycota</taxon>
        <taxon>Agaricomycotina</taxon>
        <taxon>Agaricomycetes</taxon>
        <taxon>Polyporales</taxon>
        <taxon>Meruliaceae</taxon>
        <taxon>Hermanssonia</taxon>
    </lineage>
</organism>
<gene>
    <name evidence="2" type="ORF">PHLCEN_2v6378</name>
</gene>
<evidence type="ECO:0000256" key="1">
    <source>
        <dbReference type="SAM" id="Coils"/>
    </source>
</evidence>
<dbReference type="Proteomes" id="UP000186601">
    <property type="component" value="Unassembled WGS sequence"/>
</dbReference>
<accession>A0A2R6NZL4</accession>
<keyword evidence="3" id="KW-1185">Reference proteome</keyword>
<reference evidence="2 3" key="1">
    <citation type="submission" date="2018-02" db="EMBL/GenBank/DDBJ databases">
        <title>Genome sequence of the basidiomycete white-rot fungus Phlebia centrifuga.</title>
        <authorList>
            <person name="Granchi Z."/>
            <person name="Peng M."/>
            <person name="de Vries R.P."/>
            <person name="Hilden K."/>
            <person name="Makela M.R."/>
            <person name="Grigoriev I."/>
            <person name="Riley R."/>
        </authorList>
    </citation>
    <scope>NUCLEOTIDE SEQUENCE [LARGE SCALE GENOMIC DNA]</scope>
    <source>
        <strain evidence="2 3">FBCC195</strain>
    </source>
</reference>
<dbReference type="EMBL" id="MLYV02000618">
    <property type="protein sequence ID" value="PSR81450.1"/>
    <property type="molecule type" value="Genomic_DNA"/>
</dbReference>
<evidence type="ECO:0000313" key="2">
    <source>
        <dbReference type="EMBL" id="PSR81450.1"/>
    </source>
</evidence>
<dbReference type="AlphaFoldDB" id="A0A2R6NZL4"/>
<sequence length="129" mass="14194">MEDLTSGLQHLANTVDSQVIKDKIIAFSYYAERAQIKTSGELIANILLTKLSPIITSLESGLEHIEKGTDRIVEFVEKIKSHQSKNLEKAQNALSALKSASKELKNAPRFLSPPSDLGDHSQMSYAKAL</sequence>
<keyword evidence="1" id="KW-0175">Coiled coil</keyword>
<proteinExistence type="predicted"/>
<evidence type="ECO:0000313" key="3">
    <source>
        <dbReference type="Proteomes" id="UP000186601"/>
    </source>
</evidence>